<evidence type="ECO:0000256" key="4">
    <source>
        <dbReference type="ARBA" id="ARBA00022927"/>
    </source>
</evidence>
<evidence type="ECO:0000256" key="3">
    <source>
        <dbReference type="ARBA" id="ARBA00022490"/>
    </source>
</evidence>
<evidence type="ECO:0000313" key="6">
    <source>
        <dbReference type="EMBL" id="KAF7640192.1"/>
    </source>
</evidence>
<proteinExistence type="predicted"/>
<evidence type="ECO:0000256" key="2">
    <source>
        <dbReference type="ARBA" id="ARBA00022448"/>
    </source>
</evidence>
<dbReference type="InterPro" id="IPR001180">
    <property type="entry name" value="CNH_dom"/>
</dbReference>
<dbReference type="PANTHER" id="PTHR12894:SF27">
    <property type="entry name" value="TRANSFORMING GROWTH FACTOR-BETA RECEPTOR-ASSOCIATED PROTEIN 1"/>
    <property type="match status" value="1"/>
</dbReference>
<dbReference type="PANTHER" id="PTHR12894">
    <property type="entry name" value="CNH DOMAIN CONTAINING"/>
    <property type="match status" value="1"/>
</dbReference>
<keyword evidence="2" id="KW-0813">Transport</keyword>
<evidence type="ECO:0000313" key="7">
    <source>
        <dbReference type="Proteomes" id="UP000605970"/>
    </source>
</evidence>
<gene>
    <name evidence="6" type="ORF">Mgra_00000019</name>
</gene>
<comment type="caution">
    <text evidence="6">The sequence shown here is derived from an EMBL/GenBank/DDBJ whole genome shotgun (WGS) entry which is preliminary data.</text>
</comment>
<dbReference type="AlphaFoldDB" id="A0A8T0A3S3"/>
<keyword evidence="3" id="KW-0963">Cytoplasm</keyword>
<dbReference type="Proteomes" id="UP000605970">
    <property type="component" value="Unassembled WGS sequence"/>
</dbReference>
<protein>
    <submittedName>
        <fullName evidence="6">CNH domain-containing protein</fullName>
    </submittedName>
</protein>
<dbReference type="OrthoDB" id="10258882at2759"/>
<sequence length="807" mass="94527">LKDRETPITQICCASALGLLLIVVGERVISLVIDDKFKVEEFLNPKRITLNSHPINDDPFSVQIALTDNQKQIIQIGKISSESNYLFIKEKRLKNCGNVVEIIFNGNCICYATNTSYFVQNINEKDAIKLFDVIDSEIPKVICSVGIEEFCIAGIQGLLMFVNGEGASTRAPISLTDKEPPIGLFFKEPFLNVLNICGILFIFSIQDSLLKQSLEFPNENEQKQFNNNYQLSNIDGQIFIIPPYDRCFYELIPLTIYSQIEEYILSENLDLACSLLEEQIFVEKNEKELIQLIELEQKIALIYLQKEEFNKSINLLIKSKLKPNLLLSLVEKQNKNLFDDLNFERIELNNLNNIKYIPIELVKEYLIKIRENNNNCELIENSLARIFIFLNEYNILNKELFKTKNIWNNQQFRLFLVNNYKKLLNFAAKLAIEDNCIIEAFSYWKIILIEENELIEEEKENNNNNKEIIINECFNYLEKINDLNILKTIFIWLIKINAPLCMDKIKYLENFKQIKFCNEFIIELFKNEDFELIFEFLDKRGENNELGSNNLVNNKYIQLLIKKYKEKQNLELRNKLWNFLLFSSYYDRSIALNLLEKEREDLLNDEFIVEKIFIKANENNCINCLQELINIFEINEDFGLILVDAAEILCTRFPSPEILKNMLTIHLRLSKTNSTLQTKIPKLLSLLESETNSGVQILNSLPNNLSPNELIQNFLHRHISNRLNISNWQNVYFKLVNLEMENLEKKLKEKLGRNGFKLDELTCCILCNKTLLNIGEEEEDFVNIPLFNEKFAHLKCYRMKKEKEILD</sequence>
<dbReference type="GO" id="GO:0015031">
    <property type="term" value="P:protein transport"/>
    <property type="evidence" value="ECO:0007669"/>
    <property type="project" value="UniProtKB-KW"/>
</dbReference>
<dbReference type="GO" id="GO:0005737">
    <property type="term" value="C:cytoplasm"/>
    <property type="evidence" value="ECO:0007669"/>
    <property type="project" value="UniProtKB-SubCell"/>
</dbReference>
<accession>A0A8T0A3S3</accession>
<feature type="non-terminal residue" evidence="6">
    <location>
        <position position="1"/>
    </location>
</feature>
<dbReference type="GO" id="GO:0034058">
    <property type="term" value="P:endosomal vesicle fusion"/>
    <property type="evidence" value="ECO:0007669"/>
    <property type="project" value="TreeGrafter"/>
</dbReference>
<dbReference type="PROSITE" id="PS50219">
    <property type="entry name" value="CNH"/>
    <property type="match status" value="1"/>
</dbReference>
<name>A0A8T0A3S3_9BILA</name>
<evidence type="ECO:0000259" key="5">
    <source>
        <dbReference type="PROSITE" id="PS50219"/>
    </source>
</evidence>
<dbReference type="GO" id="GO:0016020">
    <property type="term" value="C:membrane"/>
    <property type="evidence" value="ECO:0007669"/>
    <property type="project" value="TreeGrafter"/>
</dbReference>
<evidence type="ECO:0000256" key="1">
    <source>
        <dbReference type="ARBA" id="ARBA00004496"/>
    </source>
</evidence>
<dbReference type="GO" id="GO:0006914">
    <property type="term" value="P:autophagy"/>
    <property type="evidence" value="ECO:0007669"/>
    <property type="project" value="TreeGrafter"/>
</dbReference>
<dbReference type="InterPro" id="IPR032914">
    <property type="entry name" value="Vam6/VPS39/TRAP1"/>
</dbReference>
<comment type="subcellular location">
    <subcellularLocation>
        <location evidence="1">Cytoplasm</location>
    </subcellularLocation>
</comment>
<keyword evidence="4" id="KW-0653">Protein transport</keyword>
<dbReference type="EMBL" id="JABEBT010000001">
    <property type="protein sequence ID" value="KAF7640192.1"/>
    <property type="molecule type" value="Genomic_DNA"/>
</dbReference>
<reference evidence="6" key="1">
    <citation type="journal article" date="2020" name="Ecol. Evol.">
        <title>Genome structure and content of the rice root-knot nematode (Meloidogyne graminicola).</title>
        <authorList>
            <person name="Phan N.T."/>
            <person name="Danchin E.G.J."/>
            <person name="Klopp C."/>
            <person name="Perfus-Barbeoch L."/>
            <person name="Kozlowski D.K."/>
            <person name="Koutsovoulos G.D."/>
            <person name="Lopez-Roques C."/>
            <person name="Bouchez O."/>
            <person name="Zahm M."/>
            <person name="Besnard G."/>
            <person name="Bellafiore S."/>
        </authorList>
    </citation>
    <scope>NUCLEOTIDE SEQUENCE</scope>
    <source>
        <strain evidence="6">VN-18</strain>
    </source>
</reference>
<organism evidence="6 7">
    <name type="scientific">Meloidogyne graminicola</name>
    <dbReference type="NCBI Taxonomy" id="189291"/>
    <lineage>
        <taxon>Eukaryota</taxon>
        <taxon>Metazoa</taxon>
        <taxon>Ecdysozoa</taxon>
        <taxon>Nematoda</taxon>
        <taxon>Chromadorea</taxon>
        <taxon>Rhabditida</taxon>
        <taxon>Tylenchina</taxon>
        <taxon>Tylenchomorpha</taxon>
        <taxon>Tylenchoidea</taxon>
        <taxon>Meloidogynidae</taxon>
        <taxon>Meloidogyninae</taxon>
        <taxon>Meloidogyne</taxon>
    </lineage>
</organism>
<feature type="domain" description="CNH" evidence="5">
    <location>
        <begin position="1"/>
        <end position="229"/>
    </location>
</feature>
<keyword evidence="7" id="KW-1185">Reference proteome</keyword>